<dbReference type="Gene3D" id="1.10.340.70">
    <property type="match status" value="1"/>
</dbReference>
<dbReference type="PROSITE" id="PS50994">
    <property type="entry name" value="INTEGRASE"/>
    <property type="match status" value="1"/>
</dbReference>
<dbReference type="Gene3D" id="3.30.420.10">
    <property type="entry name" value="Ribonuclease H-like superfamily/Ribonuclease H"/>
    <property type="match status" value="2"/>
</dbReference>
<organism evidence="3 4">
    <name type="scientific">Dryococelus australis</name>
    <dbReference type="NCBI Taxonomy" id="614101"/>
    <lineage>
        <taxon>Eukaryota</taxon>
        <taxon>Metazoa</taxon>
        <taxon>Ecdysozoa</taxon>
        <taxon>Arthropoda</taxon>
        <taxon>Hexapoda</taxon>
        <taxon>Insecta</taxon>
        <taxon>Pterygota</taxon>
        <taxon>Neoptera</taxon>
        <taxon>Polyneoptera</taxon>
        <taxon>Phasmatodea</taxon>
        <taxon>Verophasmatodea</taxon>
        <taxon>Anareolatae</taxon>
        <taxon>Phasmatidae</taxon>
        <taxon>Eurycanthinae</taxon>
        <taxon>Dryococelus</taxon>
    </lineage>
</organism>
<name>A0ABQ9GCX8_9NEOP</name>
<dbReference type="InterPro" id="IPR001584">
    <property type="entry name" value="Integrase_cat-core"/>
</dbReference>
<evidence type="ECO:0000313" key="3">
    <source>
        <dbReference type="EMBL" id="KAJ8870062.1"/>
    </source>
</evidence>
<sequence length="1471" mass="166804">MLYKANRAMVFGTVSVRSLLKHAYSTIPKADIHPERHLNCPNGTGAERFVRGRNPRCVAVQMEFPYRGWGVILDFPPVHVYFENLQRWRLPSVSTLRIIRLYIRLKLLTCKRFQLSKSRRCNMLAMYNEQVMLLLYAEDEVEKHIFPFFDLIINCRQAVYWENTHVTQAHGTRVRNKKERHRINCKLSSRVVRPRASRIPTQFLSLKPMTHSMRWYKILSGSMAYKRRPSEIVMFDQGLQETTRCVTFGCKTHWQRLAGQDIANQTAGRVRCEQCAFPSSRSEVKSVVSAELSSTLHYAQGHSEWACVYQSLLAHSTPLHRIPGEPQKETSCINCKSRKQAGNGTVNSQPAENKMPRLKRVMNIIHAGEKMQSRGIGEPDDHYPKAKGPCGTLPPQQESVLTAQQQCADTQHRVTSIMQSEQEWWRINGTCIERRPARAQLLHYTHEVRFASHPGTSQTTRNVQNHIHWPGITRDNRQYVRGCIMCNLQKSRRAVGVTQQQPRKPQEPFESTSLDLLGRYPHTSNCKRFILVVSDSFSRWMEEYEVSSAWACTITHVLETEFYLRWGYPRTLLKDNVQHHTMAVYHQQATPTERRNQDLKTQLHLQSIYPVAGAIRISASARARQYRAAGGCHSDQRCHGAEETVINGAEVITIISGEEFDPGVLPATLRLIESPSTPPSGMGRLQFVLLHGLANAAILMRSLHSKLGQMGWFRAGSSLNILCSSTGNAVVGVEESQKCVIMQKAEVALTLYGAGTSVLLQQHLARSYLSLQASYHWEMHPSWGQLCNKLTPSWKRFNWYARQQDKPALWWCGTQPFKNWRTQGVLGMTLICLIVVLGVCLIGFPEKQNFLPFSCPQRCEDDRKAPERQLQHQGAKREIARRRSDIQYFPQSTASRPLVHAVHQLGIGVSRPASLREGRGRSLFPNPMRPFWYNHISRTTMPQTSGLENIMRRGTAEFNSLQHPLGPITAKTMSKFQTSTMFAGTPTEDPAAFLEDCASLLTRYGVSRDEWANYVGAQLHRDAHFGGHLSTTMGSSGRSFGRVLVNVPPQNIFNYDETRFHDCPKKGKYLFWRQNRPPEIIWNSTKSCFTVMFCGNSSGELSPPYFVFKGKNKMSDWLMDEPKGSRLNVSKSGWVDMEIYKDWFCEHLLPRFIKYPGKKVINGDNLAAHMSLKALKLCAENDISFVSLIPNSTNFLQPSDVFFFLLLKHSGEHNGGKPHKTSRERVIAKLRAYANPAEAQQNMPDTIGAQFKAYVDSMRGKDLLPKQKVKRFHLPVIPGKSVSFEEVQNLAKAPSTSGGATAKKKKVTQQVQEAVSSENEFEYSSSESDASDECEDNPSSPDSTVLVTDESNIPVGNYVVVNDVLEPSIDTSSQDQNSGKKIVLGDYVVVQYKGSFYPGCVTNLTESSPSKVRVSAMPLNGRHWSWPQPKDDVYYNVTDVIKKINSSAVVPVNTRGDFKIDYSFLKLKWFI</sequence>
<keyword evidence="4" id="KW-1185">Reference proteome</keyword>
<dbReference type="Pfam" id="PF17921">
    <property type="entry name" value="Integrase_H2C2"/>
    <property type="match status" value="1"/>
</dbReference>
<dbReference type="SUPFAM" id="SSF53098">
    <property type="entry name" value="Ribonuclease H-like"/>
    <property type="match status" value="1"/>
</dbReference>
<feature type="region of interest" description="Disordered" evidence="1">
    <location>
        <begin position="1311"/>
        <end position="1345"/>
    </location>
</feature>
<dbReference type="Pfam" id="PF03184">
    <property type="entry name" value="DDE_1"/>
    <property type="match status" value="1"/>
</dbReference>
<dbReference type="InterPro" id="IPR004875">
    <property type="entry name" value="DDE_SF_endonuclease_dom"/>
</dbReference>
<dbReference type="InterPro" id="IPR041588">
    <property type="entry name" value="Integrase_H2C2"/>
</dbReference>
<dbReference type="PANTHER" id="PTHR47266">
    <property type="entry name" value="ENDONUCLEASE-RELATED"/>
    <property type="match status" value="1"/>
</dbReference>
<accession>A0ABQ9GCX8</accession>
<dbReference type="InterPro" id="IPR012337">
    <property type="entry name" value="RNaseH-like_sf"/>
</dbReference>
<dbReference type="EMBL" id="JARBHB010000013">
    <property type="protein sequence ID" value="KAJ8870062.1"/>
    <property type="molecule type" value="Genomic_DNA"/>
</dbReference>
<dbReference type="Proteomes" id="UP001159363">
    <property type="component" value="Chromosome 12"/>
</dbReference>
<evidence type="ECO:0000259" key="2">
    <source>
        <dbReference type="PROSITE" id="PS50994"/>
    </source>
</evidence>
<dbReference type="InterPro" id="IPR052160">
    <property type="entry name" value="Gypsy_RT_Integrase-like"/>
</dbReference>
<evidence type="ECO:0000256" key="1">
    <source>
        <dbReference type="SAM" id="MobiDB-lite"/>
    </source>
</evidence>
<protein>
    <recommendedName>
        <fullName evidence="2">Integrase catalytic domain-containing protein</fullName>
    </recommendedName>
</protein>
<proteinExistence type="predicted"/>
<feature type="compositionally biased region" description="Low complexity" evidence="1">
    <location>
        <begin position="1311"/>
        <end position="1328"/>
    </location>
</feature>
<gene>
    <name evidence="3" type="ORF">PR048_029073</name>
</gene>
<dbReference type="InterPro" id="IPR036397">
    <property type="entry name" value="RNaseH_sf"/>
</dbReference>
<comment type="caution">
    <text evidence="3">The sequence shown here is derived from an EMBL/GenBank/DDBJ whole genome shotgun (WGS) entry which is preliminary data.</text>
</comment>
<reference evidence="3 4" key="1">
    <citation type="submission" date="2023-02" db="EMBL/GenBank/DDBJ databases">
        <title>LHISI_Scaffold_Assembly.</title>
        <authorList>
            <person name="Stuart O.P."/>
            <person name="Cleave R."/>
            <person name="Magrath M.J.L."/>
            <person name="Mikheyev A.S."/>
        </authorList>
    </citation>
    <scope>NUCLEOTIDE SEQUENCE [LARGE SCALE GENOMIC DNA]</scope>
    <source>
        <strain evidence="3">Daus_M_001</strain>
        <tissue evidence="3">Leg muscle</tissue>
    </source>
</reference>
<evidence type="ECO:0000313" key="4">
    <source>
        <dbReference type="Proteomes" id="UP001159363"/>
    </source>
</evidence>
<feature type="domain" description="Integrase catalytic" evidence="2">
    <location>
        <begin position="504"/>
        <end position="576"/>
    </location>
</feature>